<evidence type="ECO:0000313" key="2">
    <source>
        <dbReference type="Proteomes" id="UP000273143"/>
    </source>
</evidence>
<dbReference type="EMBL" id="CP029822">
    <property type="protein sequence ID" value="AZS49478.1"/>
    <property type="molecule type" value="Genomic_DNA"/>
</dbReference>
<dbReference type="KEGG" id="emo:DM558_01210"/>
<reference evidence="2" key="1">
    <citation type="submission" date="2018-06" db="EMBL/GenBank/DDBJ databases">
        <title>Complete genome of Pseudomonas insecticola strain QZS01.</title>
        <authorList>
            <person name="Wang J."/>
            <person name="Su Q."/>
        </authorList>
    </citation>
    <scope>NUCLEOTIDE SEQUENCE [LARGE SCALE GENOMIC DNA]</scope>
    <source>
        <strain evidence="2">QZS01</strain>
    </source>
</reference>
<evidence type="ECO:0000313" key="1">
    <source>
        <dbReference type="EMBL" id="AZS49478.1"/>
    </source>
</evidence>
<name>A0A3Q9JMG9_9GAMM</name>
<organism evidence="1 2">
    <name type="scientific">Entomomonas moraniae</name>
    <dbReference type="NCBI Taxonomy" id="2213226"/>
    <lineage>
        <taxon>Bacteria</taxon>
        <taxon>Pseudomonadati</taxon>
        <taxon>Pseudomonadota</taxon>
        <taxon>Gammaproteobacteria</taxon>
        <taxon>Pseudomonadales</taxon>
        <taxon>Pseudomonadaceae</taxon>
        <taxon>Entomomonas</taxon>
    </lineage>
</organism>
<protein>
    <submittedName>
        <fullName evidence="1">Uncharacterized protein</fullName>
    </submittedName>
</protein>
<keyword evidence="2" id="KW-1185">Reference proteome</keyword>
<accession>A0A3Q9JMG9</accession>
<dbReference type="AlphaFoldDB" id="A0A3Q9JMG9"/>
<dbReference type="Proteomes" id="UP000273143">
    <property type="component" value="Chromosome"/>
</dbReference>
<gene>
    <name evidence="1" type="ORF">DM558_01210</name>
</gene>
<proteinExistence type="predicted"/>
<sequence length="118" mass="13436">MDARIMSFINALDSMLWHDGLFLETKTVLTNDMTVELSLALYKDNDTKIRDQVSLQFMGVENLVFTANTQELIESAQAGNINYAYTKSMLSSKKYRFTLYLIDGLISFDFGDGKVLEK</sequence>